<accession>A9CY12</accession>
<organism evidence="1 2">
    <name type="scientific">Shewanella benthica KT99</name>
    <dbReference type="NCBI Taxonomy" id="314608"/>
    <lineage>
        <taxon>Bacteria</taxon>
        <taxon>Pseudomonadati</taxon>
        <taxon>Pseudomonadota</taxon>
        <taxon>Gammaproteobacteria</taxon>
        <taxon>Alteromonadales</taxon>
        <taxon>Shewanellaceae</taxon>
        <taxon>Shewanella</taxon>
    </lineage>
</organism>
<name>A9CY12_9GAMM</name>
<dbReference type="STRING" id="314608.KT99_02667"/>
<protein>
    <submittedName>
        <fullName evidence="1">Uncharacterized protein</fullName>
    </submittedName>
</protein>
<dbReference type="InterPro" id="IPR029068">
    <property type="entry name" value="Glyas_Bleomycin-R_OHBP_Dase"/>
</dbReference>
<dbReference type="EMBL" id="ABIC01000003">
    <property type="protein sequence ID" value="EDQ02380.1"/>
    <property type="molecule type" value="Genomic_DNA"/>
</dbReference>
<gene>
    <name evidence="1" type="ORF">KT99_02667</name>
</gene>
<evidence type="ECO:0000313" key="2">
    <source>
        <dbReference type="Proteomes" id="UP000005839"/>
    </source>
</evidence>
<reference evidence="1 2" key="1">
    <citation type="submission" date="2007-10" db="EMBL/GenBank/DDBJ databases">
        <authorList>
            <person name="Yayanos A."/>
            <person name="Ferriera S."/>
            <person name="Johnson J."/>
            <person name="Kravitz S."/>
            <person name="Halpern A."/>
            <person name="Remington K."/>
            <person name="Beeson K."/>
            <person name="Tran B."/>
            <person name="Rogers Y.-H."/>
            <person name="Friedman R."/>
            <person name="Venter J.C."/>
        </authorList>
    </citation>
    <scope>NUCLEOTIDE SEQUENCE [LARGE SCALE GENOMIC DNA]</scope>
    <source>
        <strain evidence="1 2">KT99</strain>
    </source>
</reference>
<proteinExistence type="predicted"/>
<evidence type="ECO:0000313" key="1">
    <source>
        <dbReference type="EMBL" id="EDQ02380.1"/>
    </source>
</evidence>
<keyword evidence="2" id="KW-1185">Reference proteome</keyword>
<comment type="caution">
    <text evidence="1">The sequence shown here is derived from an EMBL/GenBank/DDBJ whole genome shotgun (WGS) entry which is preliminary data.</text>
</comment>
<dbReference type="Proteomes" id="UP000005839">
    <property type="component" value="Unassembled WGS sequence"/>
</dbReference>
<dbReference type="AlphaFoldDB" id="A9CY12"/>
<sequence>MPPTDIDKVGRLAVINDPQGGFFSVITLDL</sequence>
<dbReference type="Gene3D" id="3.10.180.10">
    <property type="entry name" value="2,3-Dihydroxybiphenyl 1,2-Dioxygenase, domain 1"/>
    <property type="match status" value="1"/>
</dbReference>